<evidence type="ECO:0000313" key="1">
    <source>
        <dbReference type="EMBL" id="ABY34734.1"/>
    </source>
</evidence>
<dbReference type="STRING" id="324602.Caur_1514"/>
<name>A9WAV3_CHLAA</name>
<proteinExistence type="predicted"/>
<reference evidence="2" key="1">
    <citation type="journal article" date="2011" name="BMC Genomics">
        <title>Complete genome sequence of the filamentous anoxygenic phototrophic bacterium Chloroflexus aurantiacus.</title>
        <authorList>
            <person name="Tang K.H."/>
            <person name="Barry K."/>
            <person name="Chertkov O."/>
            <person name="Dalin E."/>
            <person name="Han C.S."/>
            <person name="Hauser L.J."/>
            <person name="Honchak B.M."/>
            <person name="Karbach L.E."/>
            <person name="Land M.L."/>
            <person name="Lapidus A."/>
            <person name="Larimer F.W."/>
            <person name="Mikhailova N."/>
            <person name="Pitluck S."/>
            <person name="Pierson B.K."/>
            <person name="Blankenship R.E."/>
        </authorList>
    </citation>
    <scope>NUCLEOTIDE SEQUENCE [LARGE SCALE GENOMIC DNA]</scope>
    <source>
        <strain evidence="2">ATCC 29366 / DSM 635 / J-10-fl</strain>
    </source>
</reference>
<accession>A9WAV3</accession>
<dbReference type="EnsemblBacteria" id="ABY34734">
    <property type="protein sequence ID" value="ABY34734"/>
    <property type="gene ID" value="Caur_1514"/>
</dbReference>
<keyword evidence="2" id="KW-1185">Reference proteome</keyword>
<dbReference type="PATRIC" id="fig|324602.8.peg.1722"/>
<dbReference type="InterPro" id="IPR019734">
    <property type="entry name" value="TPR_rpt"/>
</dbReference>
<dbReference type="Gene3D" id="1.25.40.10">
    <property type="entry name" value="Tetratricopeptide repeat domain"/>
    <property type="match status" value="2"/>
</dbReference>
<sequence>MMEQYRLFHRVEQLTLNSLQIEGLASSYDPWRDPVPLTTAEGRAVAHQALTEAQRLAATAPSDTEALRQLGRAALLAGQPDIAVAAFSQAVAQRSDSPLIWFELGMAYEQLAPAHVVEALTFDQPDKTRWEWLPSPPTQQDWSLPVTTTEPSDWWLPPEPITRTVFANEQLTLRITLPAQPVVLSFWMGTPTAQPATYRVMLDGEVAGTFELAAPEQGWQHGYIDLAPWAGQTVIITLQTSPTTAGWGDLRLIDQAALACIRHDCLQRAAAAWRQGGFTAADFLHRGTVAFRQKQYDEALRWYGRVAMMGGDTTSTRWYTRYLITNERELLDQSVASDQGWINSELRLRAWLRWATLLHEERRFAEVEQGLQHLIVTTPDINPSTTRLWSDVYRLLALSLWGQNRAAEAIPYAAKAVEIDERSTWAHIHYGKILYIADPNQAYLTEQAFAKALALDPHPAIWRNLIGFWRWVKEPERAAALCRQAQQQGLVEEVQQECTK</sequence>
<dbReference type="EMBL" id="CP000909">
    <property type="protein sequence ID" value="ABY34734.1"/>
    <property type="molecule type" value="Genomic_DNA"/>
</dbReference>
<organism evidence="1 2">
    <name type="scientific">Chloroflexus aurantiacus (strain ATCC 29366 / DSM 635 / J-10-fl)</name>
    <dbReference type="NCBI Taxonomy" id="324602"/>
    <lineage>
        <taxon>Bacteria</taxon>
        <taxon>Bacillati</taxon>
        <taxon>Chloroflexota</taxon>
        <taxon>Chloroflexia</taxon>
        <taxon>Chloroflexales</taxon>
        <taxon>Chloroflexineae</taxon>
        <taxon>Chloroflexaceae</taxon>
        <taxon>Chloroflexus</taxon>
    </lineage>
</organism>
<dbReference type="SMART" id="SM00028">
    <property type="entry name" value="TPR"/>
    <property type="match status" value="3"/>
</dbReference>
<gene>
    <name evidence="1" type="ordered locus">Caur_1514</name>
</gene>
<dbReference type="AlphaFoldDB" id="A9WAV3"/>
<dbReference type="Pfam" id="PF13428">
    <property type="entry name" value="TPR_14"/>
    <property type="match status" value="1"/>
</dbReference>
<dbReference type="Proteomes" id="UP000002008">
    <property type="component" value="Chromosome"/>
</dbReference>
<protein>
    <submittedName>
        <fullName evidence="1">Tetratricopeptide TPR_2 repeat protein</fullName>
    </submittedName>
</protein>
<dbReference type="InterPro" id="IPR011990">
    <property type="entry name" value="TPR-like_helical_dom_sf"/>
</dbReference>
<dbReference type="HOGENOM" id="CLU_508720_0_0_0"/>
<dbReference type="InParanoid" id="A9WAV3"/>
<evidence type="ECO:0000313" key="2">
    <source>
        <dbReference type="Proteomes" id="UP000002008"/>
    </source>
</evidence>
<dbReference type="SUPFAM" id="SSF48452">
    <property type="entry name" value="TPR-like"/>
    <property type="match status" value="1"/>
</dbReference>
<dbReference type="KEGG" id="cau:Caur_1514"/>
<dbReference type="RefSeq" id="WP_012257388.1">
    <property type="nucleotide sequence ID" value="NC_010175.1"/>
</dbReference>